<comment type="similarity">
    <text evidence="1">Belongs to the PPR family. P subfamily.</text>
</comment>
<dbReference type="PANTHER" id="PTHR47447">
    <property type="entry name" value="OS03G0856100 PROTEIN"/>
    <property type="match status" value="1"/>
</dbReference>
<gene>
    <name evidence="5" type="ORF">LSALG_LOCUS21015</name>
</gene>
<dbReference type="AlphaFoldDB" id="A0AA35YWA4"/>
<reference evidence="5" key="1">
    <citation type="submission" date="2023-04" db="EMBL/GenBank/DDBJ databases">
        <authorList>
            <person name="Vijverberg K."/>
            <person name="Xiong W."/>
            <person name="Schranz E."/>
        </authorList>
    </citation>
    <scope>NUCLEOTIDE SEQUENCE</scope>
</reference>
<dbReference type="SUPFAM" id="SSF81901">
    <property type="entry name" value="HCP-like"/>
    <property type="match status" value="1"/>
</dbReference>
<proteinExistence type="inferred from homology"/>
<dbReference type="InterPro" id="IPR011990">
    <property type="entry name" value="TPR-like_helical_dom_sf"/>
</dbReference>
<feature type="region of interest" description="Disordered" evidence="4">
    <location>
        <begin position="1"/>
        <end position="22"/>
    </location>
</feature>
<organism evidence="5 6">
    <name type="scientific">Lactuca saligna</name>
    <name type="common">Willowleaf lettuce</name>
    <dbReference type="NCBI Taxonomy" id="75948"/>
    <lineage>
        <taxon>Eukaryota</taxon>
        <taxon>Viridiplantae</taxon>
        <taxon>Streptophyta</taxon>
        <taxon>Embryophyta</taxon>
        <taxon>Tracheophyta</taxon>
        <taxon>Spermatophyta</taxon>
        <taxon>Magnoliopsida</taxon>
        <taxon>eudicotyledons</taxon>
        <taxon>Gunneridae</taxon>
        <taxon>Pentapetalae</taxon>
        <taxon>asterids</taxon>
        <taxon>campanulids</taxon>
        <taxon>Asterales</taxon>
        <taxon>Asteraceae</taxon>
        <taxon>Cichorioideae</taxon>
        <taxon>Cichorieae</taxon>
        <taxon>Lactucinae</taxon>
        <taxon>Lactuca</taxon>
    </lineage>
</organism>
<evidence type="ECO:0000256" key="2">
    <source>
        <dbReference type="ARBA" id="ARBA00022737"/>
    </source>
</evidence>
<dbReference type="NCBIfam" id="TIGR00756">
    <property type="entry name" value="PPR"/>
    <property type="match status" value="4"/>
</dbReference>
<dbReference type="PANTHER" id="PTHR47447:SF23">
    <property type="entry name" value="PENTACOTRIPEPTIDE-REPEAT REGION OF PRORP DOMAIN-CONTAINING PROTEIN"/>
    <property type="match status" value="1"/>
</dbReference>
<evidence type="ECO:0000313" key="5">
    <source>
        <dbReference type="EMBL" id="CAI9281309.1"/>
    </source>
</evidence>
<feature type="repeat" description="PPR" evidence="3">
    <location>
        <begin position="206"/>
        <end position="240"/>
    </location>
</feature>
<sequence length="315" mass="35718">MSKSLLSRITPRHSRNSKSPSNIPTHIKKIVNQICDILTTRNTHWEEALETRLSEEDIVPSDVAHQVFDKIRDVESGLKFFDWILHRPYGCPLNGIAYSSLLKLLAKSKAFREIDSVFIRMKTEKELPTLDALNYIIRVYSECGLIDKALEFYTYVIETYNCLPNVFSCNSLLSGLVKSGRLETAHQVYDEMLQRNDETGISCCADNFSTSIMVNALCKKGKVEEAKKLILDRWGQGCIPNVVFYNTLIDGYCKKGDAKKAFLLFKELKLKGFLPSVQTYGAVINGLCKEGNFSIVERLINEMKSRGLVINVQIL</sequence>
<protein>
    <recommendedName>
        <fullName evidence="7">Pentacotripeptide-repeat region of PRORP domain-containing protein</fullName>
    </recommendedName>
</protein>
<dbReference type="Pfam" id="PF01535">
    <property type="entry name" value="PPR"/>
    <property type="match status" value="1"/>
</dbReference>
<accession>A0AA35YWA4</accession>
<dbReference type="Pfam" id="PF13041">
    <property type="entry name" value="PPR_2"/>
    <property type="match status" value="2"/>
</dbReference>
<evidence type="ECO:0000256" key="1">
    <source>
        <dbReference type="ARBA" id="ARBA00007626"/>
    </source>
</evidence>
<feature type="repeat" description="PPR" evidence="3">
    <location>
        <begin position="165"/>
        <end position="199"/>
    </location>
</feature>
<evidence type="ECO:0000256" key="4">
    <source>
        <dbReference type="SAM" id="MobiDB-lite"/>
    </source>
</evidence>
<feature type="repeat" description="PPR" evidence="3">
    <location>
        <begin position="276"/>
        <end position="310"/>
    </location>
</feature>
<keyword evidence="2" id="KW-0677">Repeat</keyword>
<evidence type="ECO:0000313" key="6">
    <source>
        <dbReference type="Proteomes" id="UP001177003"/>
    </source>
</evidence>
<dbReference type="InterPro" id="IPR002885">
    <property type="entry name" value="PPR_rpt"/>
</dbReference>
<feature type="repeat" description="PPR" evidence="3">
    <location>
        <begin position="241"/>
        <end position="275"/>
    </location>
</feature>
<dbReference type="Pfam" id="PF13812">
    <property type="entry name" value="PPR_3"/>
    <property type="match status" value="1"/>
</dbReference>
<name>A0AA35YWA4_LACSI</name>
<evidence type="ECO:0000256" key="3">
    <source>
        <dbReference type="PROSITE-ProRule" id="PRU00708"/>
    </source>
</evidence>
<dbReference type="EMBL" id="OX465080">
    <property type="protein sequence ID" value="CAI9281309.1"/>
    <property type="molecule type" value="Genomic_DNA"/>
</dbReference>
<evidence type="ECO:0008006" key="7">
    <source>
        <dbReference type="Google" id="ProtNLM"/>
    </source>
</evidence>
<keyword evidence="6" id="KW-1185">Reference proteome</keyword>
<dbReference type="Proteomes" id="UP001177003">
    <property type="component" value="Chromosome 4"/>
</dbReference>
<dbReference type="PROSITE" id="PS51375">
    <property type="entry name" value="PPR"/>
    <property type="match status" value="4"/>
</dbReference>
<dbReference type="Gene3D" id="1.25.40.10">
    <property type="entry name" value="Tetratricopeptide repeat domain"/>
    <property type="match status" value="3"/>
</dbReference>